<dbReference type="InterPro" id="IPR058240">
    <property type="entry name" value="rSAM_sf"/>
</dbReference>
<dbReference type="SUPFAM" id="SSF102114">
    <property type="entry name" value="Radical SAM enzymes"/>
    <property type="match status" value="1"/>
</dbReference>
<dbReference type="EMBL" id="MT141422">
    <property type="protein sequence ID" value="QJA60831.1"/>
    <property type="molecule type" value="Genomic_DNA"/>
</dbReference>
<evidence type="ECO:0000313" key="6">
    <source>
        <dbReference type="EMBL" id="QJA60831.1"/>
    </source>
</evidence>
<evidence type="ECO:0000256" key="3">
    <source>
        <dbReference type="ARBA" id="ARBA00023004"/>
    </source>
</evidence>
<evidence type="ECO:0000256" key="4">
    <source>
        <dbReference type="ARBA" id="ARBA00023014"/>
    </source>
</evidence>
<keyword evidence="2" id="KW-0479">Metal-binding</keyword>
<evidence type="ECO:0000259" key="5">
    <source>
        <dbReference type="PROSITE" id="PS51918"/>
    </source>
</evidence>
<feature type="domain" description="Radical SAM core" evidence="5">
    <location>
        <begin position="46"/>
        <end position="256"/>
    </location>
</feature>
<dbReference type="PANTHER" id="PTHR11228">
    <property type="entry name" value="RADICAL SAM DOMAIN PROTEIN"/>
    <property type="match status" value="1"/>
</dbReference>
<dbReference type="GO" id="GO:0003824">
    <property type="term" value="F:catalytic activity"/>
    <property type="evidence" value="ECO:0007669"/>
    <property type="project" value="InterPro"/>
</dbReference>
<dbReference type="Pfam" id="PF04055">
    <property type="entry name" value="Radical_SAM"/>
    <property type="match status" value="1"/>
</dbReference>
<dbReference type="GO" id="GO:0051536">
    <property type="term" value="F:iron-sulfur cluster binding"/>
    <property type="evidence" value="ECO:0007669"/>
    <property type="project" value="UniProtKB-KW"/>
</dbReference>
<dbReference type="AlphaFoldDB" id="A0A6M3IUG7"/>
<organism evidence="6">
    <name type="scientific">viral metagenome</name>
    <dbReference type="NCBI Taxonomy" id="1070528"/>
    <lineage>
        <taxon>unclassified sequences</taxon>
        <taxon>metagenomes</taxon>
        <taxon>organismal metagenomes</taxon>
    </lineage>
</organism>
<reference evidence="6" key="1">
    <citation type="submission" date="2020-03" db="EMBL/GenBank/DDBJ databases">
        <title>The deep terrestrial virosphere.</title>
        <authorList>
            <person name="Holmfeldt K."/>
            <person name="Nilsson E."/>
            <person name="Simone D."/>
            <person name="Lopez-Fernandez M."/>
            <person name="Wu X."/>
            <person name="de Brujin I."/>
            <person name="Lundin D."/>
            <person name="Andersson A."/>
            <person name="Bertilsson S."/>
            <person name="Dopson M."/>
        </authorList>
    </citation>
    <scope>NUCLEOTIDE SEQUENCE</scope>
    <source>
        <strain evidence="6">MM415B01042</strain>
    </source>
</reference>
<evidence type="ECO:0000256" key="1">
    <source>
        <dbReference type="ARBA" id="ARBA00022691"/>
    </source>
</evidence>
<dbReference type="InterPro" id="IPR013785">
    <property type="entry name" value="Aldolase_TIM"/>
</dbReference>
<proteinExistence type="predicted"/>
<sequence length="367" mass="42340">MVKNKLTNRQKAFPRFLLNTVWGMSVEKAANWFKYDCNVLKNIDRNFVPPVLVATITDACNLRCPTCLYLLENKKYLSKNFMPFADFVKVLDKYADKAEILFLSGGEPLLHPEFWRFAATGKDYGLKVKTSINGIGITNDVLSKWSLKYRLDDINVSADCWSLDSFKKYRGGNADQYIKVLDGLSYLSDVGSDFSISFLLSRENVRYVNEMVSFASAYKPTTIHLHNINPHGCSNFRSLVTSCEEMDYIEKDLIGKTNYNSDIVISHIFNEESKEFYTTGCVQPWYYLCWDYRGDIAPCCHLAHDASYGNVLDTGESDRMKVFRKMQMTNSACKDTVNLPQSCKYCHRRFLGKNYASFDREKGRWFR</sequence>
<dbReference type="InterPro" id="IPR050377">
    <property type="entry name" value="Radical_SAM_PqqE_MftC-like"/>
</dbReference>
<dbReference type="Gene3D" id="3.20.20.70">
    <property type="entry name" value="Aldolase class I"/>
    <property type="match status" value="1"/>
</dbReference>
<keyword evidence="1" id="KW-0949">S-adenosyl-L-methionine</keyword>
<accession>A0A6M3IUG7</accession>
<dbReference type="PANTHER" id="PTHR11228:SF7">
    <property type="entry name" value="PQQA PEPTIDE CYCLASE"/>
    <property type="match status" value="1"/>
</dbReference>
<dbReference type="CDD" id="cd01335">
    <property type="entry name" value="Radical_SAM"/>
    <property type="match status" value="1"/>
</dbReference>
<dbReference type="CDD" id="cd21109">
    <property type="entry name" value="SPASM"/>
    <property type="match status" value="1"/>
</dbReference>
<keyword evidence="3" id="KW-0408">Iron</keyword>
<dbReference type="GO" id="GO:0046872">
    <property type="term" value="F:metal ion binding"/>
    <property type="evidence" value="ECO:0007669"/>
    <property type="project" value="UniProtKB-KW"/>
</dbReference>
<name>A0A6M3IUG7_9ZZZZ</name>
<dbReference type="SFLD" id="SFLDG01067">
    <property type="entry name" value="SPASM/twitch_domain_containing"/>
    <property type="match status" value="1"/>
</dbReference>
<protein>
    <submittedName>
        <fullName evidence="6">Putative radical SAM superfamily protein</fullName>
    </submittedName>
</protein>
<dbReference type="InterPro" id="IPR007197">
    <property type="entry name" value="rSAM"/>
</dbReference>
<evidence type="ECO:0000256" key="2">
    <source>
        <dbReference type="ARBA" id="ARBA00022723"/>
    </source>
</evidence>
<dbReference type="SFLD" id="SFLDS00029">
    <property type="entry name" value="Radical_SAM"/>
    <property type="match status" value="1"/>
</dbReference>
<gene>
    <name evidence="6" type="ORF">MM415B01042_0006</name>
</gene>
<keyword evidence="4" id="KW-0411">Iron-sulfur</keyword>
<dbReference type="PROSITE" id="PS51918">
    <property type="entry name" value="RADICAL_SAM"/>
    <property type="match status" value="1"/>
</dbReference>